<sequence length="119" mass="13568">MKVIRARKELYEVCIRKNPTKSHAMRGSAEIGFPIDREIEDGGHHRTRALDRRSFGSLPTCSRHLRRGSVEALVLYITAPRNRSGCVCWSASPPRSEKWMLFDRNTQPSVSATKEAERT</sequence>
<reference evidence="2" key="2">
    <citation type="submission" date="2015-01" db="EMBL/GenBank/DDBJ databases">
        <title>Evolutionary Origins and Diversification of the Mycorrhizal Mutualists.</title>
        <authorList>
            <consortium name="DOE Joint Genome Institute"/>
            <consortium name="Mycorrhizal Genomics Consortium"/>
            <person name="Kohler A."/>
            <person name="Kuo A."/>
            <person name="Nagy L.G."/>
            <person name="Floudas D."/>
            <person name="Copeland A."/>
            <person name="Barry K.W."/>
            <person name="Cichocki N."/>
            <person name="Veneault-Fourrey C."/>
            <person name="LaButti K."/>
            <person name="Lindquist E.A."/>
            <person name="Lipzen A."/>
            <person name="Lundell T."/>
            <person name="Morin E."/>
            <person name="Murat C."/>
            <person name="Riley R."/>
            <person name="Ohm R."/>
            <person name="Sun H."/>
            <person name="Tunlid A."/>
            <person name="Henrissat B."/>
            <person name="Grigoriev I.V."/>
            <person name="Hibbett D.S."/>
            <person name="Martin F."/>
        </authorList>
    </citation>
    <scope>NUCLEOTIDE SEQUENCE [LARGE SCALE GENOMIC DNA]</scope>
    <source>
        <strain evidence="2">441</strain>
    </source>
</reference>
<evidence type="ECO:0000313" key="1">
    <source>
        <dbReference type="EMBL" id="KIK18086.1"/>
    </source>
</evidence>
<dbReference type="AlphaFoldDB" id="A0A0C9YN05"/>
<dbReference type="EMBL" id="KN833813">
    <property type="protein sequence ID" value="KIK18086.1"/>
    <property type="molecule type" value="Genomic_DNA"/>
</dbReference>
<proteinExistence type="predicted"/>
<reference evidence="1 2" key="1">
    <citation type="submission" date="2014-04" db="EMBL/GenBank/DDBJ databases">
        <authorList>
            <consortium name="DOE Joint Genome Institute"/>
            <person name="Kuo A."/>
            <person name="Kohler A."/>
            <person name="Costa M.D."/>
            <person name="Nagy L.G."/>
            <person name="Floudas D."/>
            <person name="Copeland A."/>
            <person name="Barry K.W."/>
            <person name="Cichocki N."/>
            <person name="Veneault-Fourrey C."/>
            <person name="LaButti K."/>
            <person name="Lindquist E.A."/>
            <person name="Lipzen A."/>
            <person name="Lundell T."/>
            <person name="Morin E."/>
            <person name="Murat C."/>
            <person name="Sun H."/>
            <person name="Tunlid A."/>
            <person name="Henrissat B."/>
            <person name="Grigoriev I.V."/>
            <person name="Hibbett D.S."/>
            <person name="Martin F."/>
            <person name="Nordberg H.P."/>
            <person name="Cantor M.N."/>
            <person name="Hua S.X."/>
        </authorList>
    </citation>
    <scope>NUCLEOTIDE SEQUENCE [LARGE SCALE GENOMIC DNA]</scope>
    <source>
        <strain evidence="1 2">441</strain>
    </source>
</reference>
<dbReference type="Proteomes" id="UP000054018">
    <property type="component" value="Unassembled WGS sequence"/>
</dbReference>
<accession>A0A0C9YN05</accession>
<organism evidence="1 2">
    <name type="scientific">Pisolithus microcarpus 441</name>
    <dbReference type="NCBI Taxonomy" id="765257"/>
    <lineage>
        <taxon>Eukaryota</taxon>
        <taxon>Fungi</taxon>
        <taxon>Dikarya</taxon>
        <taxon>Basidiomycota</taxon>
        <taxon>Agaricomycotina</taxon>
        <taxon>Agaricomycetes</taxon>
        <taxon>Agaricomycetidae</taxon>
        <taxon>Boletales</taxon>
        <taxon>Sclerodermatineae</taxon>
        <taxon>Pisolithaceae</taxon>
        <taxon>Pisolithus</taxon>
    </lineage>
</organism>
<gene>
    <name evidence="1" type="ORF">PISMIDRAFT_684522</name>
</gene>
<evidence type="ECO:0000313" key="2">
    <source>
        <dbReference type="Proteomes" id="UP000054018"/>
    </source>
</evidence>
<name>A0A0C9YN05_9AGAM</name>
<dbReference type="HOGENOM" id="CLU_2062389_0_0_1"/>
<protein>
    <submittedName>
        <fullName evidence="1">Uncharacterized protein</fullName>
    </submittedName>
</protein>
<keyword evidence="2" id="KW-1185">Reference proteome</keyword>